<keyword evidence="1" id="KW-0808">Transferase</keyword>
<dbReference type="Pfam" id="PF13469">
    <property type="entry name" value="Sulfotransfer_3"/>
    <property type="match status" value="1"/>
</dbReference>
<accession>A0ABT9ESL7</accession>
<gene>
    <name evidence="1" type="ORF">Q8W30_05655</name>
</gene>
<evidence type="ECO:0000313" key="1">
    <source>
        <dbReference type="EMBL" id="MDP2522053.1"/>
    </source>
</evidence>
<protein>
    <submittedName>
        <fullName evidence="1">Sulfotransferase</fullName>
        <ecNumber evidence="1">2.8.2.-</ecNumber>
    </submittedName>
</protein>
<name>A0ABT9ESL7_9GAMM</name>
<comment type="caution">
    <text evidence="1">The sequence shown here is derived from an EMBL/GenBank/DDBJ whole genome shotgun (WGS) entry which is preliminary data.</text>
</comment>
<organism evidence="1 2">
    <name type="scientific">Neptunomonas phycophila</name>
    <dbReference type="NCBI Taxonomy" id="1572645"/>
    <lineage>
        <taxon>Bacteria</taxon>
        <taxon>Pseudomonadati</taxon>
        <taxon>Pseudomonadota</taxon>
        <taxon>Gammaproteobacteria</taxon>
        <taxon>Oceanospirillales</taxon>
        <taxon>Oceanospirillaceae</taxon>
        <taxon>Neptunomonas</taxon>
    </lineage>
</organism>
<dbReference type="PANTHER" id="PTHR36451:SF1">
    <property type="entry name" value="OMEGA-HYDROXY-BETA-DIHYDROMENAQUINONE-9 SULFOTRANSFERASE STF3"/>
    <property type="match status" value="1"/>
</dbReference>
<sequence>MKRIFIVGFPRSGTTFLQSVLMCDERVFSFPETQVFNLGPQRRGIYRFFPIGLRVGIYCTIWMKKNFGCYKLFLSLNKSKNIKNFFFEIEKLALFNNKSILLEKTPGHARHLKEIRELYPDATIIHLVRNNVNAVSSMSLAAKGWGGDQDKSSNFKRWLDYLAIAYLDKDQSNTYIIKYEDLLSNLEKKVSLLNSQLDLKIDTVDVDNKIKENSKLIVNESESWKVNNLTVGVKKIDQSSKEVDFLPDFCNFLIDMNKL</sequence>
<reference evidence="1" key="1">
    <citation type="submission" date="2023-07" db="EMBL/GenBank/DDBJ databases">
        <title>Genome content predicts the carbon catabolic preferences of heterotrophic bacteria.</title>
        <authorList>
            <person name="Gralka M."/>
        </authorList>
    </citation>
    <scope>NUCLEOTIDE SEQUENCE</scope>
    <source>
        <strain evidence="1">5G01</strain>
    </source>
</reference>
<dbReference type="InterPro" id="IPR027417">
    <property type="entry name" value="P-loop_NTPase"/>
</dbReference>
<dbReference type="Gene3D" id="3.40.50.300">
    <property type="entry name" value="P-loop containing nucleotide triphosphate hydrolases"/>
    <property type="match status" value="1"/>
</dbReference>
<dbReference type="RefSeq" id="WP_305450377.1">
    <property type="nucleotide sequence ID" value="NZ_JAUYVO010000003.1"/>
</dbReference>
<proteinExistence type="predicted"/>
<dbReference type="GO" id="GO:0016740">
    <property type="term" value="F:transferase activity"/>
    <property type="evidence" value="ECO:0007669"/>
    <property type="project" value="UniProtKB-KW"/>
</dbReference>
<dbReference type="EMBL" id="JAUYVO010000003">
    <property type="protein sequence ID" value="MDP2522053.1"/>
    <property type="molecule type" value="Genomic_DNA"/>
</dbReference>
<dbReference type="SUPFAM" id="SSF52540">
    <property type="entry name" value="P-loop containing nucleoside triphosphate hydrolases"/>
    <property type="match status" value="1"/>
</dbReference>
<dbReference type="InterPro" id="IPR052736">
    <property type="entry name" value="Stf3_sulfotransferase"/>
</dbReference>
<dbReference type="PANTHER" id="PTHR36451">
    <property type="entry name" value="PAPS-DEPENDENT SULFOTRANSFERASE STF3"/>
    <property type="match status" value="1"/>
</dbReference>
<keyword evidence="2" id="KW-1185">Reference proteome</keyword>
<dbReference type="Proteomes" id="UP001177341">
    <property type="component" value="Unassembled WGS sequence"/>
</dbReference>
<evidence type="ECO:0000313" key="2">
    <source>
        <dbReference type="Proteomes" id="UP001177341"/>
    </source>
</evidence>
<dbReference type="EC" id="2.8.2.-" evidence="1"/>